<accession>A0A6M3J030</accession>
<organism evidence="1">
    <name type="scientific">viral metagenome</name>
    <dbReference type="NCBI Taxonomy" id="1070528"/>
    <lineage>
        <taxon>unclassified sequences</taxon>
        <taxon>metagenomes</taxon>
        <taxon>organismal metagenomes</taxon>
    </lineage>
</organism>
<gene>
    <name evidence="1" type="ORF">MM415B00745_0012</name>
</gene>
<name>A0A6M3J030_9ZZZZ</name>
<proteinExistence type="predicted"/>
<evidence type="ECO:0000313" key="1">
    <source>
        <dbReference type="EMBL" id="QJA62645.1"/>
    </source>
</evidence>
<sequence>MPKTIKLGAYTLNFPDTATEEQMTSYIHENAGRLGLDKESKGLGLGEMISQFAKTVPLRAAQTAVGIAQLPLANPFLEQVVDTKLLSQPFEEAYNWLEQAKGMPTTPGGVAGRALGEVSAFILEAAFGGAALRPVLSAKALMLGSKIAGTSKFANITRGIVTKLANEIPLFTMVEAVRDPGDAGQRIQQGLHGLKMALVFGVMSAIPEAAILSMNTLARVAAGNLLLGTNLPTVVADVLGSDMTTLDKVQRLTDTMINTYFSLHGYSRESLMKLNSAIVNEYKGRNQVPPDYIRDSLLNLAQISNPAEAQAVLDAHISAGMGATPTERFKSAVEQSDINRAAWNIAYNTHFGEGNLYEARYGTMPGKGKKVPIEKGGPAEEVPIGMERTIPISGTRRGVEDLGIIPDVKDVSITGEGKPEEVPVGREVSIADGGEGAFTFKVPIVKAPRPAGHTKPIKPEEQSLPIYIVDMGKGEEVVNIDVLGSKGIAIPLPQPRLDTPQALLSQTMAELNKTAGTVDFNPKNIEATIGALTEFSSANSKELFKSIEEKASFDENLNKLKAIFNNVQEAERRIKEMKEEDPEPDIIDKDSGIEDIEGLRNDEPDRYTELDFERDREIDPDFLRDESGDEIPFEGEPKYQSKLEQLPPSAPLHPRVKADLIARLRKAYPFLIMNEIEANTEFYGKNIRNIIEFTNERTDTLPHESFHAAFRLINNDPLVQRGIEKFGSEEALTMYVGQYYEHRLVDPSILKDISAWLREFSARVRELFGAASKEDIAEILSAEFYRGRTIKNRGARGGLSIRRANRVAWQRYNSVPETLRETMVDVTLKSFEVFDKVADRFNRVEGFRFGEGALNILAKNGVKKEEIDFIRYVSEKEGWSSEKLSPEEFKFTMMQYMVPIRITHQTNLYKKYSTDAESLVEPKTVYEENVVAGGRGTFWVNVSKLSRLIENSRMKIEAEQSKGEHADASKIKELSDKINSWKKKISDYEAGSSYREYFFDIPYNIGTVHGGWEGKKNSIGWAVTDITPDGILRIQEVQMADPIKSLELGALENISPMGRVQQSAMEVSAKMRLGVSAGTESKVAQAVPKFLQSLKPYINEFFIRAMLQRAAEDGHKKVRFAGPETIRRVEGHEDIFAHQIVEAEKRLDYWKVQQKLPKEQSTMFMIDPSHLSDDYYLKAIKQEEDNIVRLREMQKNGLPVQQLYKALDNYLIKYKKGMSRFVTDEHGNDWIEVDVTTRDEDPIVQFQKKNADRHFEYLYVPPALERIVQGWKDKLRGKLRVNDLNAKLWAVKRQWALQSRGMSFEYQTKIRKLIRDKNFSLQAEEDMFFYTEKTGNIFVKDDTFESLEKRLSPEAKTAARQAKTEVTDNLLKIWNDAPYVKDPNKINPRDEIFETYVTHLYQGSVKEKEAANKYAGELIRRRFGTDNPLKNRRTFDTYMNAFKEKGLIPRYRKYSDILDYTSRFTIRLLSNNLYTSRIHEIEDELGMKMVAKDLPYKGFAQKYQEAKDAGWVPFYDPHLRIYVAGKKKKDGTKIWKVTDKPALVQPDLAEVSYGVFQKEAYSPTGTMWRIYDSANQFLKHLRVSFSPFHLVPLAESLVGAVAENPRNLWRWYHDGKGMMKDDALMRQYIEDGLVVESPSEVSRDLMTRQFDKLAARLDLRHTIKADKISSVVKTTAEFYNAFPHFLWDIYQPRMKVFTHTRYLTSAFKEAEKRGINLTPEMTTKIRQSVATLVNDTFGAQIFETQFLFNNPKTMQWLHRLVGYPDWTISAIRQAQSAFSSPRFEMLNKLFSEPQETAWVRGYLGRRYWAKYVVSMLIAQNLLSYLFTGLEDDLNSSIPNWNPDKAHSTFENIDTKHWLDVQLPDVTVNLPGGISFNTGRDSAGRRYYSHFGKQMLEIFRYFGTSATGGEVLDPGTFFSQMFSKSSPIFQGVIKQLAGGSPYAGGVFPAQGEYVLGEYRPWKGRTGITQIGPRVLEVMKDAMPFMMQGAMETGLHTLGFTPISKGLSLYAAGDYYLQALWNNDIDQVSRVTKVLLDNGYKVSSIKSRLTSAISYYKTQKRERLGLVQQE</sequence>
<evidence type="ECO:0008006" key="2">
    <source>
        <dbReference type="Google" id="ProtNLM"/>
    </source>
</evidence>
<dbReference type="EMBL" id="MT141477">
    <property type="protein sequence ID" value="QJA62645.1"/>
    <property type="molecule type" value="Genomic_DNA"/>
</dbReference>
<protein>
    <recommendedName>
        <fullName evidence="2">Large polyvalent protein associated domain-containing protein</fullName>
    </recommendedName>
</protein>
<reference evidence="1" key="1">
    <citation type="submission" date="2020-03" db="EMBL/GenBank/DDBJ databases">
        <title>The deep terrestrial virosphere.</title>
        <authorList>
            <person name="Holmfeldt K."/>
            <person name="Nilsson E."/>
            <person name="Simone D."/>
            <person name="Lopez-Fernandez M."/>
            <person name="Wu X."/>
            <person name="de Brujin I."/>
            <person name="Lundin D."/>
            <person name="Andersson A."/>
            <person name="Bertilsson S."/>
            <person name="Dopson M."/>
        </authorList>
    </citation>
    <scope>NUCLEOTIDE SEQUENCE</scope>
    <source>
        <strain evidence="1">MM415B00745</strain>
    </source>
</reference>